<proteinExistence type="predicted"/>
<feature type="compositionally biased region" description="Acidic residues" evidence="1">
    <location>
        <begin position="36"/>
        <end position="45"/>
    </location>
</feature>
<reference evidence="2 3" key="1">
    <citation type="journal article" date="2012" name="BMC Genomics">
        <title>Tools to kill: Genome of one of the most destructive plant pathogenic fungi Macrophomina phaseolina.</title>
        <authorList>
            <person name="Islam M.S."/>
            <person name="Haque M.S."/>
            <person name="Islam M.M."/>
            <person name="Emdad E.M."/>
            <person name="Halim A."/>
            <person name="Hossen Q.M.M."/>
            <person name="Hossain M.Z."/>
            <person name="Ahmed B."/>
            <person name="Rahim S."/>
            <person name="Rahman M.S."/>
            <person name="Alam M.M."/>
            <person name="Hou S."/>
            <person name="Wan X."/>
            <person name="Saito J.A."/>
            <person name="Alam M."/>
        </authorList>
    </citation>
    <scope>NUCLEOTIDE SEQUENCE [LARGE SCALE GENOMIC DNA]</scope>
    <source>
        <strain evidence="2 3">MS6</strain>
    </source>
</reference>
<dbReference type="InParanoid" id="K2RVC5"/>
<sequence length="309" mass="34573">MALNQKDFNKITTMQTRTFQNQPTAQEGAMSLGEELLAEADEPPDEQQRTPRPSLAKPAPLDTAFSKTRPGSCPRQESLLTQALHSESDSQSDDDHHTTEALQALERALALPAPLSIRRSTASPLSLSTRRTRSSQFATTRPLWKRVKRGCRRVKTPSRLDSDAGDVSLSHAERRRMLSVLLPRSHVLRPKMRGSLRNLLPVAAPSSSPVMRRPQFSPRRLGWQAHRHLRADSLCRARARHVRIAVPIRLSEMSLLRMYGRAPPSFGTLGSIARILILDAARLHASMNLLAQRRRSTNGPKSRHVTRLA</sequence>
<name>K2RVC5_MACPH</name>
<evidence type="ECO:0000313" key="3">
    <source>
        <dbReference type="Proteomes" id="UP000007129"/>
    </source>
</evidence>
<dbReference type="EMBL" id="AHHD01000265">
    <property type="protein sequence ID" value="EKG16652.1"/>
    <property type="molecule type" value="Genomic_DNA"/>
</dbReference>
<dbReference type="Proteomes" id="UP000007129">
    <property type="component" value="Unassembled WGS sequence"/>
</dbReference>
<dbReference type="HOGENOM" id="CLU_900389_0_0_1"/>
<organism evidence="2 3">
    <name type="scientific">Macrophomina phaseolina (strain MS6)</name>
    <name type="common">Charcoal rot fungus</name>
    <dbReference type="NCBI Taxonomy" id="1126212"/>
    <lineage>
        <taxon>Eukaryota</taxon>
        <taxon>Fungi</taxon>
        <taxon>Dikarya</taxon>
        <taxon>Ascomycota</taxon>
        <taxon>Pezizomycotina</taxon>
        <taxon>Dothideomycetes</taxon>
        <taxon>Dothideomycetes incertae sedis</taxon>
        <taxon>Botryosphaeriales</taxon>
        <taxon>Botryosphaeriaceae</taxon>
        <taxon>Macrophomina</taxon>
    </lineage>
</organism>
<feature type="compositionally biased region" description="Polar residues" evidence="1">
    <location>
        <begin position="10"/>
        <end position="25"/>
    </location>
</feature>
<feature type="region of interest" description="Disordered" evidence="1">
    <location>
        <begin position="1"/>
        <end position="75"/>
    </location>
</feature>
<evidence type="ECO:0000256" key="1">
    <source>
        <dbReference type="SAM" id="MobiDB-lite"/>
    </source>
</evidence>
<dbReference type="AlphaFoldDB" id="K2RVC5"/>
<evidence type="ECO:0000313" key="2">
    <source>
        <dbReference type="EMBL" id="EKG16652.1"/>
    </source>
</evidence>
<dbReference type="STRING" id="1126212.K2RVC5"/>
<comment type="caution">
    <text evidence="2">The sequence shown here is derived from an EMBL/GenBank/DDBJ whole genome shotgun (WGS) entry which is preliminary data.</text>
</comment>
<dbReference type="VEuPathDB" id="FungiDB:MPH_06106"/>
<accession>K2RVC5</accession>
<protein>
    <submittedName>
        <fullName evidence="2">Uncharacterized protein</fullName>
    </submittedName>
</protein>
<gene>
    <name evidence="2" type="ORF">MPH_06106</name>
</gene>